<dbReference type="Proteomes" id="UP000218332">
    <property type="component" value="Unassembled WGS sequence"/>
</dbReference>
<dbReference type="PANTHER" id="PTHR34697:SF2">
    <property type="entry name" value="PHOSPHATIDYLGLYCEROL LYSYLTRANSFERASE"/>
    <property type="match status" value="1"/>
</dbReference>
<evidence type="ECO:0000256" key="3">
    <source>
        <dbReference type="ARBA" id="ARBA00022692"/>
    </source>
</evidence>
<evidence type="ECO:0000256" key="4">
    <source>
        <dbReference type="ARBA" id="ARBA00022989"/>
    </source>
</evidence>
<keyword evidence="4" id="KW-1133">Transmembrane helix</keyword>
<dbReference type="GO" id="GO:0055091">
    <property type="term" value="P:phospholipid homeostasis"/>
    <property type="evidence" value="ECO:0007669"/>
    <property type="project" value="TreeGrafter"/>
</dbReference>
<keyword evidence="5" id="KW-0472">Membrane</keyword>
<dbReference type="RefSeq" id="WP_095610421.1">
    <property type="nucleotide sequence ID" value="NZ_NMPM01000020.1"/>
</dbReference>
<evidence type="ECO:0000256" key="5">
    <source>
        <dbReference type="ARBA" id="ARBA00023136"/>
    </source>
</evidence>
<dbReference type="PANTHER" id="PTHR34697">
    <property type="entry name" value="PHOSPHATIDYLGLYCEROL LYSYLTRANSFERASE"/>
    <property type="match status" value="1"/>
</dbReference>
<keyword evidence="2" id="KW-1003">Cell membrane</keyword>
<dbReference type="InterPro" id="IPR016181">
    <property type="entry name" value="Acyl_CoA_acyltransferase"/>
</dbReference>
<dbReference type="InterPro" id="IPR051211">
    <property type="entry name" value="PG_lysyltransferase"/>
</dbReference>
<keyword evidence="8" id="KW-1185">Reference proteome</keyword>
<organism evidence="7 8">
    <name type="scientific">Tamilnaduibacter salinus</name>
    <dbReference type="NCBI Taxonomy" id="1484056"/>
    <lineage>
        <taxon>Bacteria</taxon>
        <taxon>Pseudomonadati</taxon>
        <taxon>Pseudomonadota</taxon>
        <taxon>Gammaproteobacteria</taxon>
        <taxon>Pseudomonadales</taxon>
        <taxon>Marinobacteraceae</taxon>
        <taxon>Tamilnaduibacter</taxon>
    </lineage>
</organism>
<dbReference type="InterPro" id="IPR024320">
    <property type="entry name" value="LPG_synthase_C"/>
</dbReference>
<dbReference type="GO" id="GO:0005886">
    <property type="term" value="C:plasma membrane"/>
    <property type="evidence" value="ECO:0007669"/>
    <property type="project" value="UniProtKB-SubCell"/>
</dbReference>
<evidence type="ECO:0000313" key="7">
    <source>
        <dbReference type="EMBL" id="PAV26618.1"/>
    </source>
</evidence>
<gene>
    <name evidence="7" type="ORF">CF392_05275</name>
</gene>
<keyword evidence="3" id="KW-0812">Transmembrane</keyword>
<feature type="domain" description="Phosphatidylglycerol lysyltransferase C-terminal" evidence="6">
    <location>
        <begin position="32"/>
        <end position="329"/>
    </location>
</feature>
<evidence type="ECO:0000256" key="1">
    <source>
        <dbReference type="ARBA" id="ARBA00004651"/>
    </source>
</evidence>
<dbReference type="GO" id="GO:0016755">
    <property type="term" value="F:aminoacyltransferase activity"/>
    <property type="evidence" value="ECO:0007669"/>
    <property type="project" value="TreeGrafter"/>
</dbReference>
<reference evidence="7 8" key="1">
    <citation type="submission" date="2017-07" db="EMBL/GenBank/DDBJ databases">
        <title>Tamlnaduibacter salinus (Mi-7) genome sequencing.</title>
        <authorList>
            <person name="Verma A."/>
            <person name="Krishnamurthi S."/>
        </authorList>
    </citation>
    <scope>NUCLEOTIDE SEQUENCE [LARGE SCALE GENOMIC DNA]</scope>
    <source>
        <strain evidence="7 8">Mi-7</strain>
    </source>
</reference>
<proteinExistence type="predicted"/>
<name>A0A2A2I5E5_9GAMM</name>
<accession>A0A2A2I5E5</accession>
<dbReference type="AlphaFoldDB" id="A0A2A2I5E5"/>
<sequence length="358" mass="40336">MTYLPPRELFSRSVVSFSGNPDHSLTDDQCQQLVARYGSQSSAYFNLQAGVSRFGSADVGFVAYFPIRTIAGRFNLVFANPVCEPAMRYWLLRAFLNEVPGRHMFMGIDAGVARDLEKAGLRINEFGTEFAVDVGNFSVAGKSKKQLRHASNLGKREGVTVQEQTWETVDRARVESISEQWRGHKAVGCRELRLLTRPPVMDNEWGVRKFYAYQGDRMLGYVFFDPYFENGEVVGYTANILRQDMENAPTGLLDFIIIEAINRFREEGIRELSLGISPLHGVEAMAGDRPLIRRIAQLVYERGNSLYAFKALSYHKTRYRGRETKWYLATDQSSALSVAWSILRGTGIMPLAPALASS</sequence>
<evidence type="ECO:0000256" key="2">
    <source>
        <dbReference type="ARBA" id="ARBA00022475"/>
    </source>
</evidence>
<dbReference type="SUPFAM" id="SSF55729">
    <property type="entry name" value="Acyl-CoA N-acyltransferases (Nat)"/>
    <property type="match status" value="1"/>
</dbReference>
<protein>
    <recommendedName>
        <fullName evidence="6">Phosphatidylglycerol lysyltransferase C-terminal domain-containing protein</fullName>
    </recommendedName>
</protein>
<comment type="subcellular location">
    <subcellularLocation>
        <location evidence="1">Cell membrane</location>
        <topology evidence="1">Multi-pass membrane protein</topology>
    </subcellularLocation>
</comment>
<dbReference type="Pfam" id="PF09924">
    <property type="entry name" value="LPG_synthase_C"/>
    <property type="match status" value="1"/>
</dbReference>
<comment type="caution">
    <text evidence="7">The sequence shown here is derived from an EMBL/GenBank/DDBJ whole genome shotgun (WGS) entry which is preliminary data.</text>
</comment>
<evidence type="ECO:0000313" key="8">
    <source>
        <dbReference type="Proteomes" id="UP000218332"/>
    </source>
</evidence>
<evidence type="ECO:0000259" key="6">
    <source>
        <dbReference type="Pfam" id="PF09924"/>
    </source>
</evidence>
<dbReference type="EMBL" id="NMPM01000020">
    <property type="protein sequence ID" value="PAV26618.1"/>
    <property type="molecule type" value="Genomic_DNA"/>
</dbReference>